<reference evidence="2" key="1">
    <citation type="submission" date="2018-05" db="EMBL/GenBank/DDBJ databases">
        <authorList>
            <person name="Lanie J.A."/>
            <person name="Ng W.-L."/>
            <person name="Kazmierczak K.M."/>
            <person name="Andrzejewski T.M."/>
            <person name="Davidsen T.M."/>
            <person name="Wayne K.J."/>
            <person name="Tettelin H."/>
            <person name="Glass J.I."/>
            <person name="Rusch D."/>
            <person name="Podicherti R."/>
            <person name="Tsui H.-C.T."/>
            <person name="Winkler M.E."/>
        </authorList>
    </citation>
    <scope>NUCLEOTIDE SEQUENCE</scope>
</reference>
<dbReference type="InterPro" id="IPR006311">
    <property type="entry name" value="TAT_signal"/>
</dbReference>
<dbReference type="InterPro" id="IPR038404">
    <property type="entry name" value="TRAP_DctP_sf"/>
</dbReference>
<evidence type="ECO:0000256" key="1">
    <source>
        <dbReference type="ARBA" id="ARBA00022729"/>
    </source>
</evidence>
<evidence type="ECO:0008006" key="3">
    <source>
        <dbReference type="Google" id="ProtNLM"/>
    </source>
</evidence>
<dbReference type="InterPro" id="IPR018389">
    <property type="entry name" value="DctP_fam"/>
</dbReference>
<organism evidence="2">
    <name type="scientific">marine metagenome</name>
    <dbReference type="NCBI Taxonomy" id="408172"/>
    <lineage>
        <taxon>unclassified sequences</taxon>
        <taxon>metagenomes</taxon>
        <taxon>ecological metagenomes</taxon>
    </lineage>
</organism>
<dbReference type="AlphaFoldDB" id="A0A382NIK0"/>
<dbReference type="Gene3D" id="3.40.190.170">
    <property type="entry name" value="Bacterial extracellular solute-binding protein, family 7"/>
    <property type="match status" value="1"/>
</dbReference>
<protein>
    <recommendedName>
        <fullName evidence="3">ABC transporter substrate-binding protein</fullName>
    </recommendedName>
</protein>
<dbReference type="EMBL" id="UINC01100748">
    <property type="protein sequence ID" value="SVC61044.1"/>
    <property type="molecule type" value="Genomic_DNA"/>
</dbReference>
<dbReference type="PROSITE" id="PS51318">
    <property type="entry name" value="TAT"/>
    <property type="match status" value="1"/>
</dbReference>
<evidence type="ECO:0000313" key="2">
    <source>
        <dbReference type="EMBL" id="SVC61044.1"/>
    </source>
</evidence>
<dbReference type="PANTHER" id="PTHR33376">
    <property type="match status" value="1"/>
</dbReference>
<accession>A0A382NIK0</accession>
<dbReference type="PANTHER" id="PTHR33376:SF5">
    <property type="entry name" value="EXTRACYTOPLASMIC SOLUTE RECEPTOR PROTEIN"/>
    <property type="match status" value="1"/>
</dbReference>
<feature type="non-terminal residue" evidence="2">
    <location>
        <position position="216"/>
    </location>
</feature>
<keyword evidence="1" id="KW-0732">Signal</keyword>
<dbReference type="Pfam" id="PF03480">
    <property type="entry name" value="DctP"/>
    <property type="match status" value="1"/>
</dbReference>
<sequence>MSKLIKRRSFLKGAAIAGTGVVAVAASNLAAPAIAQGKRELKMVTTWPKNFPGLGTSAERLAKRINSASDGAITVKVYAAGELVPPFESFDAVSQGTADMYHAADYYWQGKSKAYNFFCAVPFGLTASEMNAWIHHAGGQQLWDELGVGFNIKPFMAGNTGVQWGGWFNKEMNGLEDFKGLKMRMPGLGGEVLRRLGSAAVALPGGEIFPALQAGT</sequence>
<name>A0A382NIK0_9ZZZZ</name>
<gene>
    <name evidence="2" type="ORF">METZ01_LOCUS313898</name>
</gene>
<dbReference type="GO" id="GO:0055085">
    <property type="term" value="P:transmembrane transport"/>
    <property type="evidence" value="ECO:0007669"/>
    <property type="project" value="InterPro"/>
</dbReference>
<proteinExistence type="predicted"/>